<evidence type="ECO:0000313" key="2">
    <source>
        <dbReference type="Proteomes" id="UP000007319"/>
    </source>
</evidence>
<dbReference type="Proteomes" id="UP000007319">
    <property type="component" value="Chromosome"/>
</dbReference>
<organism evidence="1 2">
    <name type="scientific">Azospirillum baldaniorum</name>
    <dbReference type="NCBI Taxonomy" id="1064539"/>
    <lineage>
        <taxon>Bacteria</taxon>
        <taxon>Pseudomonadati</taxon>
        <taxon>Pseudomonadota</taxon>
        <taxon>Alphaproteobacteria</taxon>
        <taxon>Rhodospirillales</taxon>
        <taxon>Azospirillaceae</taxon>
        <taxon>Azospirillum</taxon>
    </lineage>
</organism>
<dbReference type="KEGG" id="abs:AZOBR_20018"/>
<proteinExistence type="predicted"/>
<accession>A0A9P1NL66</accession>
<keyword evidence="2" id="KW-1185">Reference proteome</keyword>
<name>A0A9P1NL66_9PROT</name>
<dbReference type="EMBL" id="HE577327">
    <property type="protein sequence ID" value="CCC96771.1"/>
    <property type="molecule type" value="Genomic_DNA"/>
</dbReference>
<reference evidence="1 2" key="1">
    <citation type="journal article" date="2011" name="PLoS Genet.">
        <title>Azospirillum genomes reveal transition of bacteria from aquatic to terrestrial environments.</title>
        <authorList>
            <person name="Wisniewski-Dye F."/>
            <person name="Borziak K."/>
            <person name="Khalsa-Moyers G."/>
            <person name="Alexandre G."/>
            <person name="Sukharnikov L.O."/>
            <person name="Wuichet K."/>
            <person name="Hurst G.B."/>
            <person name="McDonald W.H."/>
            <person name="Robertson J.S."/>
            <person name="Barbe V."/>
            <person name="Calteau A."/>
            <person name="Rouy Z."/>
            <person name="Mangenot S."/>
            <person name="Prigent-Combaret C."/>
            <person name="Normand P."/>
            <person name="Boyer M."/>
            <person name="Siguier P."/>
            <person name="Dessaux Y."/>
            <person name="Elmerich C."/>
            <person name="Condemine G."/>
            <person name="Krishnen G."/>
            <person name="Kennedy I."/>
            <person name="Paterson A.H."/>
            <person name="Gonzalez V."/>
            <person name="Mavingui P."/>
            <person name="Zhulin I.B."/>
        </authorList>
    </citation>
    <scope>NUCLEOTIDE SEQUENCE [LARGE SCALE GENOMIC DNA]</scope>
    <source>
        <strain evidence="1 2">Sp245</strain>
    </source>
</reference>
<dbReference type="AlphaFoldDB" id="A0A9P1NL66"/>
<protein>
    <submittedName>
        <fullName evidence="1">Uncharacterized protein</fullName>
    </submittedName>
</protein>
<evidence type="ECO:0000313" key="1">
    <source>
        <dbReference type="EMBL" id="CCC96771.1"/>
    </source>
</evidence>
<gene>
    <name evidence="1" type="ORF">AZOBR_20018</name>
</gene>
<sequence length="250" mass="26936">MVRAFLSPFSHWSKREFGVTSVSSKAAMALVTSSMVILVSPKTSPNSFWYSGMERSTSTARAWVEPISPGLAIGPPACSCRVSARPSQNCATFRLEFRTVGELIGPCCQLWPMEVFRLSVPPMDRLWHELQEMKPDLDSRGSKYSFLPSSTNPGLVTFAGSIGEIGSSAANAGTPKVATEAASMAANDTAARMDIALLPYRSSNILANALMQNDSDMPHSGDTSDRRVARQLAACPYTNCAYSKQSLVPA</sequence>